<sequence>MALRPELAPLLSDSDWIPNEFGLIKVEKYNAHRVSKLLMGAAVRVADQKGVAIRRLFSRHTGSAGYIISRSAAQRTLRYIGRIDVPIDHFLFNETVSPMLGPEFRPAMLIPSVVAQLPDPGGSVIAIVPPPGIATRWQRRMLSFRRARAEARLWHKQIFWTITGRARVVAVTFEPIGRE</sequence>
<feature type="domain" description="Glycosyl transferase family 25" evidence="1">
    <location>
        <begin position="15"/>
        <end position="90"/>
    </location>
</feature>
<organism evidence="2 3">
    <name type="scientific">Thioclava atlantica</name>
    <dbReference type="NCBI Taxonomy" id="1317124"/>
    <lineage>
        <taxon>Bacteria</taxon>
        <taxon>Pseudomonadati</taxon>
        <taxon>Pseudomonadota</taxon>
        <taxon>Alphaproteobacteria</taxon>
        <taxon>Rhodobacterales</taxon>
        <taxon>Paracoccaceae</taxon>
        <taxon>Thioclava</taxon>
    </lineage>
</organism>
<dbReference type="STRING" id="1317124.DW2_01925"/>
<keyword evidence="2" id="KW-0808">Transferase</keyword>
<dbReference type="EMBL" id="AQRC01000001">
    <property type="protein sequence ID" value="KFE36877.1"/>
    <property type="molecule type" value="Genomic_DNA"/>
</dbReference>
<protein>
    <submittedName>
        <fullName evidence="2">Glycosyl transferase family protein</fullName>
    </submittedName>
</protein>
<evidence type="ECO:0000313" key="2">
    <source>
        <dbReference type="EMBL" id="KFE36877.1"/>
    </source>
</evidence>
<keyword evidence="3" id="KW-1185">Reference proteome</keyword>
<reference evidence="2 3" key="2">
    <citation type="journal article" date="2015" name="Antonie Van Leeuwenhoek">
        <title>Thioclava indica sp. nov., isolated from surface seawater of the Indian Ocean.</title>
        <authorList>
            <person name="Liu Y."/>
            <person name="Lai Q."/>
            <person name="Du J."/>
            <person name="Xu H."/>
            <person name="Jiang L."/>
            <person name="Shao Z."/>
        </authorList>
    </citation>
    <scope>NUCLEOTIDE SEQUENCE [LARGE SCALE GENOMIC DNA]</scope>
    <source>
        <strain evidence="2 3">13D2W-2</strain>
    </source>
</reference>
<comment type="caution">
    <text evidence="2">The sequence shown here is derived from an EMBL/GenBank/DDBJ whole genome shotgun (WGS) entry which is preliminary data.</text>
</comment>
<proteinExistence type="predicted"/>
<dbReference type="eggNOG" id="COG3306">
    <property type="taxonomic scope" value="Bacteria"/>
</dbReference>
<dbReference type="Proteomes" id="UP000028607">
    <property type="component" value="Unassembled WGS sequence"/>
</dbReference>
<dbReference type="AlphaFoldDB" id="A0A085U1N0"/>
<name>A0A085U1N0_9RHOB</name>
<reference evidence="3" key="1">
    <citation type="submission" date="2013-04" db="EMBL/GenBank/DDBJ databases">
        <title>Thioclava sp. 13D2W-2 Genome Sequencing.</title>
        <authorList>
            <person name="Lai Q."/>
            <person name="Li G."/>
            <person name="Shao Z."/>
        </authorList>
    </citation>
    <scope>NUCLEOTIDE SEQUENCE [LARGE SCALE GENOMIC DNA]</scope>
    <source>
        <strain evidence="3">13D2W-2</strain>
    </source>
</reference>
<dbReference type="GO" id="GO:0016740">
    <property type="term" value="F:transferase activity"/>
    <property type="evidence" value="ECO:0007669"/>
    <property type="project" value="UniProtKB-KW"/>
</dbReference>
<dbReference type="InterPro" id="IPR002654">
    <property type="entry name" value="Glyco_trans_25"/>
</dbReference>
<evidence type="ECO:0000313" key="3">
    <source>
        <dbReference type="Proteomes" id="UP000028607"/>
    </source>
</evidence>
<gene>
    <name evidence="2" type="ORF">DW2_01925</name>
</gene>
<dbReference type="OrthoDB" id="259382at2"/>
<dbReference type="PATRIC" id="fig|1317124.6.peg.384"/>
<accession>A0A085U1N0</accession>
<evidence type="ECO:0000259" key="1">
    <source>
        <dbReference type="Pfam" id="PF01755"/>
    </source>
</evidence>
<dbReference type="Pfam" id="PF01755">
    <property type="entry name" value="Glyco_transf_25"/>
    <property type="match status" value="1"/>
</dbReference>